<keyword evidence="14" id="KW-1185">Reference proteome</keyword>
<dbReference type="PANTHER" id="PTHR42878:SF7">
    <property type="entry name" value="SENSOR HISTIDINE KINASE GLRK"/>
    <property type="match status" value="1"/>
</dbReference>
<evidence type="ECO:0000256" key="9">
    <source>
        <dbReference type="ARBA" id="ARBA00023012"/>
    </source>
</evidence>
<gene>
    <name evidence="13" type="primary">baeS</name>
    <name evidence="13" type="ORF">Pla100_54240</name>
</gene>
<keyword evidence="5 13" id="KW-0808">Transferase</keyword>
<evidence type="ECO:0000256" key="6">
    <source>
        <dbReference type="ARBA" id="ARBA00022741"/>
    </source>
</evidence>
<dbReference type="Gene3D" id="3.30.565.10">
    <property type="entry name" value="Histidine kinase-like ATPase, C-terminal domain"/>
    <property type="match status" value="1"/>
</dbReference>
<evidence type="ECO:0000256" key="1">
    <source>
        <dbReference type="ARBA" id="ARBA00000085"/>
    </source>
</evidence>
<dbReference type="Pfam" id="PF00672">
    <property type="entry name" value="HAMP"/>
    <property type="match status" value="1"/>
</dbReference>
<dbReference type="GO" id="GO:0007234">
    <property type="term" value="P:osmosensory signaling via phosphorelay pathway"/>
    <property type="evidence" value="ECO:0007669"/>
    <property type="project" value="TreeGrafter"/>
</dbReference>
<dbReference type="InterPro" id="IPR005467">
    <property type="entry name" value="His_kinase_dom"/>
</dbReference>
<dbReference type="OrthoDB" id="9813151at2"/>
<evidence type="ECO:0000256" key="2">
    <source>
        <dbReference type="ARBA" id="ARBA00004370"/>
    </source>
</evidence>
<evidence type="ECO:0000259" key="11">
    <source>
        <dbReference type="PROSITE" id="PS50109"/>
    </source>
</evidence>
<accession>A0A5C5ZQZ6</accession>
<evidence type="ECO:0000313" key="14">
    <source>
        <dbReference type="Proteomes" id="UP000316213"/>
    </source>
</evidence>
<dbReference type="SMART" id="SM00388">
    <property type="entry name" value="HisKA"/>
    <property type="match status" value="1"/>
</dbReference>
<dbReference type="PROSITE" id="PS50109">
    <property type="entry name" value="HIS_KIN"/>
    <property type="match status" value="1"/>
</dbReference>
<keyword evidence="9" id="KW-0902">Two-component regulatory system</keyword>
<feature type="domain" description="Histidine kinase" evidence="11">
    <location>
        <begin position="142"/>
        <end position="353"/>
    </location>
</feature>
<dbReference type="PROSITE" id="PS50885">
    <property type="entry name" value="HAMP"/>
    <property type="match status" value="1"/>
</dbReference>
<proteinExistence type="predicted"/>
<comment type="subcellular location">
    <subcellularLocation>
        <location evidence="2">Membrane</location>
    </subcellularLocation>
</comment>
<dbReference type="GO" id="GO:0016020">
    <property type="term" value="C:membrane"/>
    <property type="evidence" value="ECO:0007669"/>
    <property type="project" value="UniProtKB-SubCell"/>
</dbReference>
<dbReference type="InterPro" id="IPR003661">
    <property type="entry name" value="HisK_dim/P_dom"/>
</dbReference>
<dbReference type="AlphaFoldDB" id="A0A5C5ZQZ6"/>
<dbReference type="Pfam" id="PF02518">
    <property type="entry name" value="HATPase_c"/>
    <property type="match status" value="1"/>
</dbReference>
<dbReference type="SMART" id="SM00304">
    <property type="entry name" value="HAMP"/>
    <property type="match status" value="1"/>
</dbReference>
<evidence type="ECO:0000256" key="4">
    <source>
        <dbReference type="ARBA" id="ARBA00022553"/>
    </source>
</evidence>
<dbReference type="SUPFAM" id="SSF55874">
    <property type="entry name" value="ATPase domain of HSP90 chaperone/DNA topoisomerase II/histidine kinase"/>
    <property type="match status" value="1"/>
</dbReference>
<sequence>MPLRLIWKLFLIHVCSVGVMLALIAASVHWLASNYFMALVQQYHIDAEETHRMFLKAVDHYLLLAGTAGFLVASVMNSWLNARLVAPIGRLVESASRVAQGDFRHSTEVKGCAEIDDLCVAFNRMADDLQSAESRRREFISDVAHELRTPLTNIRGFLEGLHDQVFDPDPQIFASLLEETMRLVRLVDELFQLTRAESIQDLNPEVVDLNELIASVLLRFEPRFDSMGIALSTESDSQCQVFADRSRLTQVLTNLLDNTLHYTPRNGRIRIRVIQRDRIRRVAIENDCDNPPPPALPLFERFQRAEKSRSREYGGAGLGLAIVRELIRAHDGSVGYQTDEKRATFWFELPELNSIKH</sequence>
<dbReference type="PANTHER" id="PTHR42878">
    <property type="entry name" value="TWO-COMPONENT HISTIDINE KINASE"/>
    <property type="match status" value="1"/>
</dbReference>
<keyword evidence="8" id="KW-0067">ATP-binding</keyword>
<dbReference type="Pfam" id="PF00512">
    <property type="entry name" value="HisKA"/>
    <property type="match status" value="1"/>
</dbReference>
<evidence type="ECO:0000256" key="7">
    <source>
        <dbReference type="ARBA" id="ARBA00022777"/>
    </source>
</evidence>
<dbReference type="GO" id="GO:0030295">
    <property type="term" value="F:protein kinase activator activity"/>
    <property type="evidence" value="ECO:0007669"/>
    <property type="project" value="TreeGrafter"/>
</dbReference>
<dbReference type="InterPro" id="IPR050351">
    <property type="entry name" value="BphY/WalK/GraS-like"/>
</dbReference>
<name>A0A5C5ZQZ6_9BACT</name>
<dbReference type="Gene3D" id="6.10.340.10">
    <property type="match status" value="1"/>
</dbReference>
<dbReference type="SMART" id="SM00387">
    <property type="entry name" value="HATPase_c"/>
    <property type="match status" value="1"/>
</dbReference>
<reference evidence="13 14" key="1">
    <citation type="submission" date="2019-02" db="EMBL/GenBank/DDBJ databases">
        <title>Deep-cultivation of Planctomycetes and their phenomic and genomic characterization uncovers novel biology.</title>
        <authorList>
            <person name="Wiegand S."/>
            <person name="Jogler M."/>
            <person name="Boedeker C."/>
            <person name="Pinto D."/>
            <person name="Vollmers J."/>
            <person name="Rivas-Marin E."/>
            <person name="Kohn T."/>
            <person name="Peeters S.H."/>
            <person name="Heuer A."/>
            <person name="Rast P."/>
            <person name="Oberbeckmann S."/>
            <person name="Bunk B."/>
            <person name="Jeske O."/>
            <person name="Meyerdierks A."/>
            <person name="Storesund J.E."/>
            <person name="Kallscheuer N."/>
            <person name="Luecker S."/>
            <person name="Lage O.M."/>
            <person name="Pohl T."/>
            <person name="Merkel B.J."/>
            <person name="Hornburger P."/>
            <person name="Mueller R.-W."/>
            <person name="Bruemmer F."/>
            <person name="Labrenz M."/>
            <person name="Spormann A.M."/>
            <person name="Op Den Camp H."/>
            <person name="Overmann J."/>
            <person name="Amann R."/>
            <person name="Jetten M.S.M."/>
            <person name="Mascher T."/>
            <person name="Medema M.H."/>
            <person name="Devos D.P."/>
            <person name="Kaster A.-K."/>
            <person name="Ovreas L."/>
            <person name="Rohde M."/>
            <person name="Galperin M.Y."/>
            <person name="Jogler C."/>
        </authorList>
    </citation>
    <scope>NUCLEOTIDE SEQUENCE [LARGE SCALE GENOMIC DNA]</scope>
    <source>
        <strain evidence="13 14">Pla100</strain>
    </source>
</reference>
<dbReference type="InterPro" id="IPR004358">
    <property type="entry name" value="Sig_transdc_His_kin-like_C"/>
</dbReference>
<dbReference type="FunFam" id="1.10.287.130:FF:000001">
    <property type="entry name" value="Two-component sensor histidine kinase"/>
    <property type="match status" value="1"/>
</dbReference>
<dbReference type="GO" id="GO:0005524">
    <property type="term" value="F:ATP binding"/>
    <property type="evidence" value="ECO:0007669"/>
    <property type="project" value="UniProtKB-KW"/>
</dbReference>
<evidence type="ECO:0000256" key="3">
    <source>
        <dbReference type="ARBA" id="ARBA00012438"/>
    </source>
</evidence>
<dbReference type="GO" id="GO:0000156">
    <property type="term" value="F:phosphorelay response regulator activity"/>
    <property type="evidence" value="ECO:0007669"/>
    <property type="project" value="TreeGrafter"/>
</dbReference>
<dbReference type="InterPro" id="IPR036890">
    <property type="entry name" value="HATPase_C_sf"/>
</dbReference>
<dbReference type="InterPro" id="IPR003594">
    <property type="entry name" value="HATPase_dom"/>
</dbReference>
<evidence type="ECO:0000256" key="5">
    <source>
        <dbReference type="ARBA" id="ARBA00022679"/>
    </source>
</evidence>
<keyword evidence="7 13" id="KW-0418">Kinase</keyword>
<evidence type="ECO:0000313" key="13">
    <source>
        <dbReference type="EMBL" id="TWT89495.1"/>
    </source>
</evidence>
<dbReference type="Gene3D" id="1.10.287.130">
    <property type="match status" value="1"/>
</dbReference>
<dbReference type="SUPFAM" id="SSF158472">
    <property type="entry name" value="HAMP domain-like"/>
    <property type="match status" value="1"/>
</dbReference>
<comment type="caution">
    <text evidence="13">The sequence shown here is derived from an EMBL/GenBank/DDBJ whole genome shotgun (WGS) entry which is preliminary data.</text>
</comment>
<feature type="domain" description="HAMP" evidence="12">
    <location>
        <begin position="82"/>
        <end position="134"/>
    </location>
</feature>
<keyword evidence="10" id="KW-0812">Transmembrane</keyword>
<organism evidence="13 14">
    <name type="scientific">Neorhodopirellula pilleata</name>
    <dbReference type="NCBI Taxonomy" id="2714738"/>
    <lineage>
        <taxon>Bacteria</taxon>
        <taxon>Pseudomonadati</taxon>
        <taxon>Planctomycetota</taxon>
        <taxon>Planctomycetia</taxon>
        <taxon>Pirellulales</taxon>
        <taxon>Pirellulaceae</taxon>
        <taxon>Neorhodopirellula</taxon>
    </lineage>
</organism>
<evidence type="ECO:0000256" key="10">
    <source>
        <dbReference type="SAM" id="Phobius"/>
    </source>
</evidence>
<dbReference type="EMBL" id="SJPM01000017">
    <property type="protein sequence ID" value="TWT89495.1"/>
    <property type="molecule type" value="Genomic_DNA"/>
</dbReference>
<dbReference type="CDD" id="cd00082">
    <property type="entry name" value="HisKA"/>
    <property type="match status" value="1"/>
</dbReference>
<keyword evidence="10" id="KW-0472">Membrane</keyword>
<evidence type="ECO:0000259" key="12">
    <source>
        <dbReference type="PROSITE" id="PS50885"/>
    </source>
</evidence>
<dbReference type="Proteomes" id="UP000316213">
    <property type="component" value="Unassembled WGS sequence"/>
</dbReference>
<protein>
    <recommendedName>
        <fullName evidence="3">histidine kinase</fullName>
        <ecNumber evidence="3">2.7.13.3</ecNumber>
    </recommendedName>
</protein>
<dbReference type="GO" id="GO:0000155">
    <property type="term" value="F:phosphorelay sensor kinase activity"/>
    <property type="evidence" value="ECO:0007669"/>
    <property type="project" value="InterPro"/>
</dbReference>
<dbReference type="InterPro" id="IPR003660">
    <property type="entry name" value="HAMP_dom"/>
</dbReference>
<feature type="transmembrane region" description="Helical" evidence="10">
    <location>
        <begin position="61"/>
        <end position="80"/>
    </location>
</feature>
<dbReference type="CDD" id="cd06225">
    <property type="entry name" value="HAMP"/>
    <property type="match status" value="1"/>
</dbReference>
<keyword evidence="10" id="KW-1133">Transmembrane helix</keyword>
<keyword evidence="6" id="KW-0547">Nucleotide-binding</keyword>
<dbReference type="PRINTS" id="PR00344">
    <property type="entry name" value="BCTRLSENSOR"/>
</dbReference>
<comment type="catalytic activity">
    <reaction evidence="1">
        <text>ATP + protein L-histidine = ADP + protein N-phospho-L-histidine.</text>
        <dbReference type="EC" id="2.7.13.3"/>
    </reaction>
</comment>
<feature type="transmembrane region" description="Helical" evidence="10">
    <location>
        <begin position="6"/>
        <end position="32"/>
    </location>
</feature>
<keyword evidence="4" id="KW-0597">Phosphoprotein</keyword>
<dbReference type="EC" id="2.7.13.3" evidence="3"/>
<dbReference type="InterPro" id="IPR036097">
    <property type="entry name" value="HisK_dim/P_sf"/>
</dbReference>
<evidence type="ECO:0000256" key="8">
    <source>
        <dbReference type="ARBA" id="ARBA00022840"/>
    </source>
</evidence>
<dbReference type="SUPFAM" id="SSF47384">
    <property type="entry name" value="Homodimeric domain of signal transducing histidine kinase"/>
    <property type="match status" value="1"/>
</dbReference>